<feature type="domain" description="SH3b" evidence="2">
    <location>
        <begin position="101"/>
        <end position="153"/>
    </location>
</feature>
<dbReference type="eggNOG" id="COG3103">
    <property type="taxonomic scope" value="Bacteria"/>
</dbReference>
<dbReference type="AlphaFoldDB" id="D7E130"/>
<proteinExistence type="predicted"/>
<evidence type="ECO:0000313" key="4">
    <source>
        <dbReference type="Proteomes" id="UP000001511"/>
    </source>
</evidence>
<feature type="region of interest" description="Disordered" evidence="1">
    <location>
        <begin position="139"/>
        <end position="158"/>
    </location>
</feature>
<dbReference type="STRING" id="551115.Aazo_0694"/>
<dbReference type="Pfam" id="PF08239">
    <property type="entry name" value="SH3_3"/>
    <property type="match status" value="1"/>
</dbReference>
<accession>D7E130</accession>
<dbReference type="HOGENOM" id="CLU_137425_0_0_3"/>
<dbReference type="Proteomes" id="UP000001511">
    <property type="component" value="Chromosome"/>
</dbReference>
<dbReference type="InterPro" id="IPR003646">
    <property type="entry name" value="SH3-like_bac-type"/>
</dbReference>
<evidence type="ECO:0000256" key="1">
    <source>
        <dbReference type="SAM" id="MobiDB-lite"/>
    </source>
</evidence>
<dbReference type="Gene3D" id="2.30.30.40">
    <property type="entry name" value="SH3 Domains"/>
    <property type="match status" value="1"/>
</dbReference>
<name>D7E130_NOSA0</name>
<organism evidence="3 4">
    <name type="scientific">Nostoc azollae (strain 0708)</name>
    <name type="common">Anabaena azollae (strain 0708)</name>
    <dbReference type="NCBI Taxonomy" id="551115"/>
    <lineage>
        <taxon>Bacteria</taxon>
        <taxon>Bacillati</taxon>
        <taxon>Cyanobacteriota</taxon>
        <taxon>Cyanophyceae</taxon>
        <taxon>Nostocales</taxon>
        <taxon>Nostocaceae</taxon>
        <taxon>Trichormus</taxon>
    </lineage>
</organism>
<sequence length="158" mass="16849">MLSSLLKLILGFLLATAVLLGSGLTIALYFVNRTAIAPARPTFANDNPQTKPDKPKVTQVKATSIPKPTPSSTPSPTPTLSESPDSLPPGAYQGIVTWSQGLSMRDQPTLDAQSVGGVAANQKVIILEESPDKNWQKIRIEGTDKEGWVKAGNSKRVD</sequence>
<dbReference type="OrthoDB" id="573524at2"/>
<evidence type="ECO:0000259" key="2">
    <source>
        <dbReference type="Pfam" id="PF08239"/>
    </source>
</evidence>
<feature type="compositionally biased region" description="Low complexity" evidence="1">
    <location>
        <begin position="78"/>
        <end position="89"/>
    </location>
</feature>
<dbReference type="RefSeq" id="WP_013190177.1">
    <property type="nucleotide sequence ID" value="NC_014248.1"/>
</dbReference>
<reference evidence="3 4" key="1">
    <citation type="journal article" date="2010" name="PLoS ONE">
        <title>Genome erosion in a nitrogen-fixing vertically transmitted endosymbiotic multicellular cyanobacterium.</title>
        <authorList>
            <person name="Ran L."/>
            <person name="Larsson J."/>
            <person name="Vigil-Stenman T."/>
            <person name="Nylander J.A."/>
            <person name="Ininbergs K."/>
            <person name="Zheng W.W."/>
            <person name="Lapidus A."/>
            <person name="Lowry S."/>
            <person name="Haselkorn R."/>
            <person name="Bergman B."/>
        </authorList>
    </citation>
    <scope>NUCLEOTIDE SEQUENCE [LARGE SCALE GENOMIC DNA]</scope>
    <source>
        <strain evidence="3 4">0708</strain>
    </source>
</reference>
<gene>
    <name evidence="3" type="ordered locus">Aazo_0694</name>
</gene>
<dbReference type="EMBL" id="CP002059">
    <property type="protein sequence ID" value="ADI63159.1"/>
    <property type="molecule type" value="Genomic_DNA"/>
</dbReference>
<dbReference type="KEGG" id="naz:Aazo_0694"/>
<feature type="region of interest" description="Disordered" evidence="1">
    <location>
        <begin position="40"/>
        <end position="91"/>
    </location>
</feature>
<protein>
    <submittedName>
        <fullName evidence="3">SH3 domain protein</fullName>
    </submittedName>
</protein>
<evidence type="ECO:0000313" key="3">
    <source>
        <dbReference type="EMBL" id="ADI63159.1"/>
    </source>
</evidence>
<feature type="compositionally biased region" description="Pro residues" evidence="1">
    <location>
        <begin position="67"/>
        <end position="77"/>
    </location>
</feature>
<feature type="compositionally biased region" description="Basic and acidic residues" evidence="1">
    <location>
        <begin position="139"/>
        <end position="148"/>
    </location>
</feature>
<keyword evidence="4" id="KW-1185">Reference proteome</keyword>